<dbReference type="Proteomes" id="UP000186601">
    <property type="component" value="Unassembled WGS sequence"/>
</dbReference>
<keyword evidence="1" id="KW-0472">Membrane</keyword>
<keyword evidence="1" id="KW-1133">Transmembrane helix</keyword>
<evidence type="ECO:0000256" key="1">
    <source>
        <dbReference type="SAM" id="Phobius"/>
    </source>
</evidence>
<protein>
    <submittedName>
        <fullName evidence="2">Uncharacterized protein</fullName>
    </submittedName>
</protein>
<gene>
    <name evidence="2" type="ORF">PHLCEN_2v6779</name>
</gene>
<dbReference type="EMBL" id="MLYV02000659">
    <property type="protein sequence ID" value="PSR80264.1"/>
    <property type="molecule type" value="Genomic_DNA"/>
</dbReference>
<accession>A0A2R6NZ25</accession>
<proteinExistence type="predicted"/>
<keyword evidence="3" id="KW-1185">Reference proteome</keyword>
<feature type="transmembrane region" description="Helical" evidence="1">
    <location>
        <begin position="30"/>
        <end position="49"/>
    </location>
</feature>
<dbReference type="AlphaFoldDB" id="A0A2R6NZ25"/>
<keyword evidence="1" id="KW-0812">Transmembrane</keyword>
<organism evidence="2 3">
    <name type="scientific">Hermanssonia centrifuga</name>
    <dbReference type="NCBI Taxonomy" id="98765"/>
    <lineage>
        <taxon>Eukaryota</taxon>
        <taxon>Fungi</taxon>
        <taxon>Dikarya</taxon>
        <taxon>Basidiomycota</taxon>
        <taxon>Agaricomycotina</taxon>
        <taxon>Agaricomycetes</taxon>
        <taxon>Polyporales</taxon>
        <taxon>Meruliaceae</taxon>
        <taxon>Hermanssonia</taxon>
    </lineage>
</organism>
<name>A0A2R6NZ25_9APHY</name>
<comment type="caution">
    <text evidence="2">The sequence shown here is derived from an EMBL/GenBank/DDBJ whole genome shotgun (WGS) entry which is preliminary data.</text>
</comment>
<reference evidence="2 3" key="1">
    <citation type="submission" date="2018-02" db="EMBL/GenBank/DDBJ databases">
        <title>Genome sequence of the basidiomycete white-rot fungus Phlebia centrifuga.</title>
        <authorList>
            <person name="Granchi Z."/>
            <person name="Peng M."/>
            <person name="de Vries R.P."/>
            <person name="Hilden K."/>
            <person name="Makela M.R."/>
            <person name="Grigoriev I."/>
            <person name="Riley R."/>
        </authorList>
    </citation>
    <scope>NUCLEOTIDE SEQUENCE [LARGE SCALE GENOMIC DNA]</scope>
    <source>
        <strain evidence="2 3">FBCC195</strain>
    </source>
</reference>
<evidence type="ECO:0000313" key="2">
    <source>
        <dbReference type="EMBL" id="PSR80264.1"/>
    </source>
</evidence>
<sequence length="51" mass="5646">MPTSVFRAAFPVQFNSLRTECLGSHTPSVFIYRAMVITTVFAGIGMTWAHP</sequence>
<evidence type="ECO:0000313" key="3">
    <source>
        <dbReference type="Proteomes" id="UP000186601"/>
    </source>
</evidence>